<dbReference type="GO" id="GO:0000160">
    <property type="term" value="P:phosphorelay signal transduction system"/>
    <property type="evidence" value="ECO:0007669"/>
    <property type="project" value="InterPro"/>
</dbReference>
<dbReference type="SMART" id="SM00448">
    <property type="entry name" value="REC"/>
    <property type="match status" value="1"/>
</dbReference>
<gene>
    <name evidence="6" type="ORF">LMG27198_44280</name>
</gene>
<evidence type="ECO:0000256" key="4">
    <source>
        <dbReference type="PROSITE-ProRule" id="PRU00169"/>
    </source>
</evidence>
<protein>
    <recommendedName>
        <fullName evidence="5">Response regulatory domain-containing protein</fullName>
    </recommendedName>
</protein>
<comment type="caution">
    <text evidence="6">The sequence shown here is derived from an EMBL/GenBank/DDBJ whole genome shotgun (WGS) entry which is preliminary data.</text>
</comment>
<dbReference type="Pfam" id="PF00072">
    <property type="entry name" value="Response_reg"/>
    <property type="match status" value="1"/>
</dbReference>
<proteinExistence type="predicted"/>
<evidence type="ECO:0000256" key="1">
    <source>
        <dbReference type="ARBA" id="ARBA00022553"/>
    </source>
</evidence>
<dbReference type="PANTHER" id="PTHR44591:SF3">
    <property type="entry name" value="RESPONSE REGULATORY DOMAIN-CONTAINING PROTEIN"/>
    <property type="match status" value="1"/>
</dbReference>
<reference evidence="6" key="1">
    <citation type="journal article" date="2023" name="Int. J. Syst. Evol. Microbiol.">
        <title>Methylocystis iwaonis sp. nov., a type II methane-oxidizing bacterium from surface soil of a rice paddy field in Japan, and emended description of the genus Methylocystis (ex Whittenbury et al. 1970) Bowman et al. 1993.</title>
        <authorList>
            <person name="Kaise H."/>
            <person name="Sawadogo J.B."/>
            <person name="Alam M.S."/>
            <person name="Ueno C."/>
            <person name="Dianou D."/>
            <person name="Shinjo R."/>
            <person name="Asakawa S."/>
        </authorList>
    </citation>
    <scope>NUCLEOTIDE SEQUENCE</scope>
    <source>
        <strain evidence="6">LMG27198</strain>
    </source>
</reference>
<evidence type="ECO:0000313" key="6">
    <source>
        <dbReference type="EMBL" id="GLI95436.1"/>
    </source>
</evidence>
<dbReference type="Gene3D" id="3.40.50.2300">
    <property type="match status" value="1"/>
</dbReference>
<dbReference type="InterPro" id="IPR050595">
    <property type="entry name" value="Bact_response_regulator"/>
</dbReference>
<keyword evidence="3" id="KW-0804">Transcription</keyword>
<sequence length="153" mass="16297">MARLIEEKCAGTDEVGAVGNVLIIEDEAIIAEDLACIVEQLGLRVSGVAKTYEEAIALSKRAPLSLILSDVRIADGGSGIRAVEAIREEQDVAVVFITGCTYLVPASFRESALVVSKPYKEAAVKVAIEQAVSRHCDCPKLFRCACPSPQPPL</sequence>
<dbReference type="Proteomes" id="UP001144323">
    <property type="component" value="Unassembled WGS sequence"/>
</dbReference>
<keyword evidence="7" id="KW-1185">Reference proteome</keyword>
<dbReference type="RefSeq" id="WP_281806232.1">
    <property type="nucleotide sequence ID" value="NZ_BSEC01000003.1"/>
</dbReference>
<dbReference type="SUPFAM" id="SSF52172">
    <property type="entry name" value="CheY-like"/>
    <property type="match status" value="1"/>
</dbReference>
<dbReference type="AlphaFoldDB" id="A0A9W6LUE1"/>
<evidence type="ECO:0000256" key="2">
    <source>
        <dbReference type="ARBA" id="ARBA00023015"/>
    </source>
</evidence>
<evidence type="ECO:0000313" key="7">
    <source>
        <dbReference type="Proteomes" id="UP001144323"/>
    </source>
</evidence>
<keyword evidence="1 4" id="KW-0597">Phosphoprotein</keyword>
<evidence type="ECO:0000256" key="3">
    <source>
        <dbReference type="ARBA" id="ARBA00023163"/>
    </source>
</evidence>
<accession>A0A9W6LUE1</accession>
<dbReference type="InterPro" id="IPR001789">
    <property type="entry name" value="Sig_transdc_resp-reg_receiver"/>
</dbReference>
<name>A0A9W6LUE1_9HYPH</name>
<feature type="modified residue" description="4-aspartylphosphate" evidence="4">
    <location>
        <position position="70"/>
    </location>
</feature>
<evidence type="ECO:0000259" key="5">
    <source>
        <dbReference type="PROSITE" id="PS50110"/>
    </source>
</evidence>
<organism evidence="6 7">
    <name type="scientific">Methylocystis echinoides</name>
    <dbReference type="NCBI Taxonomy" id="29468"/>
    <lineage>
        <taxon>Bacteria</taxon>
        <taxon>Pseudomonadati</taxon>
        <taxon>Pseudomonadota</taxon>
        <taxon>Alphaproteobacteria</taxon>
        <taxon>Hyphomicrobiales</taxon>
        <taxon>Methylocystaceae</taxon>
        <taxon>Methylocystis</taxon>
    </lineage>
</organism>
<dbReference type="PANTHER" id="PTHR44591">
    <property type="entry name" value="STRESS RESPONSE REGULATOR PROTEIN 1"/>
    <property type="match status" value="1"/>
</dbReference>
<dbReference type="InterPro" id="IPR011006">
    <property type="entry name" value="CheY-like_superfamily"/>
</dbReference>
<feature type="domain" description="Response regulatory" evidence="5">
    <location>
        <begin position="20"/>
        <end position="132"/>
    </location>
</feature>
<keyword evidence="2" id="KW-0805">Transcription regulation</keyword>
<dbReference type="EMBL" id="BSEC01000003">
    <property type="protein sequence ID" value="GLI95436.1"/>
    <property type="molecule type" value="Genomic_DNA"/>
</dbReference>
<dbReference type="PROSITE" id="PS50110">
    <property type="entry name" value="RESPONSE_REGULATORY"/>
    <property type="match status" value="1"/>
</dbReference>